<proteinExistence type="predicted"/>
<dbReference type="CDD" id="cd07344">
    <property type="entry name" value="M48_yhfN_like"/>
    <property type="match status" value="1"/>
</dbReference>
<comment type="caution">
    <text evidence="2">The sequence shown here is derived from an EMBL/GenBank/DDBJ whole genome shotgun (WGS) entry which is preliminary data.</text>
</comment>
<evidence type="ECO:0000313" key="2">
    <source>
        <dbReference type="EMBL" id="NYE48310.1"/>
    </source>
</evidence>
<feature type="domain" description="YgjP-like metallopeptidase" evidence="1">
    <location>
        <begin position="30"/>
        <end position="232"/>
    </location>
</feature>
<sequence length="241" mass="27872">MSAVRTSQLPEQVRLHDLMFNVRASARRTTAGITVDRDGSLLLHVPEDVEWERLESWVRRKRPWVLDKLAKKDMLASRQPARSFVSGEGFDYLGRRYRLKITDEVPGVRFTGGRIRMHPSVAGGSDPASALIAWYTERARLWLPKRLRPWREQMALHPAELHIRGLGHRWGSLGRSARLNLHWALMQLPATIIDYVLVHELAHMAVGDHSPAFWTRVREVMPDYERRRDRLAVLGARLWLG</sequence>
<dbReference type="InterPro" id="IPR053136">
    <property type="entry name" value="UTP_pyrophosphatase-like"/>
</dbReference>
<dbReference type="AlphaFoldDB" id="A0A852U2X9"/>
<dbReference type="InterPro" id="IPR002725">
    <property type="entry name" value="YgjP-like_metallopeptidase"/>
</dbReference>
<dbReference type="RefSeq" id="WP_179644123.1">
    <property type="nucleotide sequence ID" value="NZ_BAAAYY010000004.1"/>
</dbReference>
<keyword evidence="3" id="KW-1185">Reference proteome</keyword>
<protein>
    <recommendedName>
        <fullName evidence="1">YgjP-like metallopeptidase domain-containing protein</fullName>
    </recommendedName>
</protein>
<evidence type="ECO:0000313" key="3">
    <source>
        <dbReference type="Proteomes" id="UP000589036"/>
    </source>
</evidence>
<dbReference type="PANTHER" id="PTHR30399:SF1">
    <property type="entry name" value="UTP PYROPHOSPHATASE"/>
    <property type="match status" value="1"/>
</dbReference>
<dbReference type="Proteomes" id="UP000589036">
    <property type="component" value="Unassembled WGS sequence"/>
</dbReference>
<evidence type="ECO:0000259" key="1">
    <source>
        <dbReference type="Pfam" id="PF01863"/>
    </source>
</evidence>
<name>A0A852U2X9_9ACTN</name>
<dbReference type="PANTHER" id="PTHR30399">
    <property type="entry name" value="UNCHARACTERIZED PROTEIN YGJP"/>
    <property type="match status" value="1"/>
</dbReference>
<dbReference type="EMBL" id="JACCCC010000001">
    <property type="protein sequence ID" value="NYE48310.1"/>
    <property type="molecule type" value="Genomic_DNA"/>
</dbReference>
<accession>A0A852U2X9</accession>
<organism evidence="2 3">
    <name type="scientific">Spinactinospora alkalitolerans</name>
    <dbReference type="NCBI Taxonomy" id="687207"/>
    <lineage>
        <taxon>Bacteria</taxon>
        <taxon>Bacillati</taxon>
        <taxon>Actinomycetota</taxon>
        <taxon>Actinomycetes</taxon>
        <taxon>Streptosporangiales</taxon>
        <taxon>Nocardiopsidaceae</taxon>
        <taxon>Spinactinospora</taxon>
    </lineage>
</organism>
<reference evidence="2 3" key="1">
    <citation type="submission" date="2020-07" db="EMBL/GenBank/DDBJ databases">
        <title>Sequencing the genomes of 1000 actinobacteria strains.</title>
        <authorList>
            <person name="Klenk H.-P."/>
        </authorList>
    </citation>
    <scope>NUCLEOTIDE SEQUENCE [LARGE SCALE GENOMIC DNA]</scope>
    <source>
        <strain evidence="2 3">CXB654</strain>
    </source>
</reference>
<gene>
    <name evidence="2" type="ORF">HDA32_003430</name>
</gene>
<dbReference type="Gene3D" id="3.30.2010.10">
    <property type="entry name" value="Metalloproteases ('zincins'), catalytic domain"/>
    <property type="match status" value="1"/>
</dbReference>
<dbReference type="Pfam" id="PF01863">
    <property type="entry name" value="YgjP-like"/>
    <property type="match status" value="1"/>
</dbReference>